<dbReference type="SUPFAM" id="SSF88723">
    <property type="entry name" value="PIN domain-like"/>
    <property type="match status" value="1"/>
</dbReference>
<protein>
    <submittedName>
        <fullName evidence="5">DNA polymerase I 5'-3' exonuclease domain</fullName>
    </submittedName>
</protein>
<comment type="caution">
    <text evidence="5">The sequence shown here is derived from an EMBL/GenBank/DDBJ whole genome shotgun (WGS) entry which is preliminary data.</text>
</comment>
<dbReference type="InterPro" id="IPR008918">
    <property type="entry name" value="HhH2"/>
</dbReference>
<dbReference type="PANTHER" id="PTHR42646:SF2">
    <property type="entry name" value="5'-3' EXONUCLEASE FAMILY PROTEIN"/>
    <property type="match status" value="1"/>
</dbReference>
<dbReference type="CDD" id="cd09898">
    <property type="entry name" value="H3TH_53EXO"/>
    <property type="match status" value="1"/>
</dbReference>
<reference evidence="5 6" key="1">
    <citation type="submission" date="2018-11" db="EMBL/GenBank/DDBJ databases">
        <authorList>
            <person name="Mardanov A.V."/>
            <person name="Ravin N.V."/>
            <person name="Dedysh S.N."/>
        </authorList>
    </citation>
    <scope>NUCLEOTIDE SEQUENCE [LARGE SCALE GENOMIC DNA]</scope>
    <source>
        <strain evidence="5 6">AF10</strain>
    </source>
</reference>
<dbReference type="GO" id="GO:0008409">
    <property type="term" value="F:5'-3' exonuclease activity"/>
    <property type="evidence" value="ECO:0007669"/>
    <property type="project" value="InterPro"/>
</dbReference>
<dbReference type="Proteomes" id="UP000289437">
    <property type="component" value="Unassembled WGS sequence"/>
</dbReference>
<name>A0A4Q0SU54_9BACT</name>
<organism evidence="5 6">
    <name type="scientific">Granulicella sibirica</name>
    <dbReference type="NCBI Taxonomy" id="2479048"/>
    <lineage>
        <taxon>Bacteria</taxon>
        <taxon>Pseudomonadati</taxon>
        <taxon>Acidobacteriota</taxon>
        <taxon>Terriglobia</taxon>
        <taxon>Terriglobales</taxon>
        <taxon>Acidobacteriaceae</taxon>
        <taxon>Granulicella</taxon>
    </lineage>
</organism>
<evidence type="ECO:0000313" key="5">
    <source>
        <dbReference type="EMBL" id="RXH54227.1"/>
    </source>
</evidence>
<dbReference type="GO" id="GO:0033567">
    <property type="term" value="P:DNA replication, Okazaki fragment processing"/>
    <property type="evidence" value="ECO:0007669"/>
    <property type="project" value="InterPro"/>
</dbReference>
<evidence type="ECO:0000256" key="3">
    <source>
        <dbReference type="ARBA" id="ARBA00023125"/>
    </source>
</evidence>
<dbReference type="PANTHER" id="PTHR42646">
    <property type="entry name" value="FLAP ENDONUCLEASE XNI"/>
    <property type="match status" value="1"/>
</dbReference>
<dbReference type="SMART" id="SM00279">
    <property type="entry name" value="HhH2"/>
    <property type="match status" value="1"/>
</dbReference>
<dbReference type="InterPro" id="IPR038969">
    <property type="entry name" value="FEN"/>
</dbReference>
<gene>
    <name evidence="5" type="ORF">GRAN_4878</name>
</gene>
<dbReference type="InterPro" id="IPR029060">
    <property type="entry name" value="PIN-like_dom_sf"/>
</dbReference>
<sequence length="248" mass="27157">MLASILKMIENGATHIAVATDHVIESFRNDMWPGYKTGAGIEPDLLSQFPLLEEALRSLGVVVWPMVEFEADDALAAGALKAAEDPVVTRVVICTPDKDLGQCVRGTRVVQLDRRKGLIRDEAGVVAKFGVLPESIPDFLALVGDPADGYPGLKGWGAKSTASVLSHYGKLEAIPNDLRTWTVHVANSGTLIRTFEEQRDLAFLFRDLATLRTDIPLFDSIEELRWRGPTAEFPALAARLDYSLRSSK</sequence>
<accession>A0A4Q0SU54</accession>
<feature type="domain" description="5'-3' exonuclease" evidence="4">
    <location>
        <begin position="1"/>
        <end position="227"/>
    </location>
</feature>
<proteinExistence type="predicted"/>
<dbReference type="Pfam" id="PF02739">
    <property type="entry name" value="5_3_exonuc_N"/>
    <property type="match status" value="1"/>
</dbReference>
<dbReference type="GO" id="GO:0003677">
    <property type="term" value="F:DNA binding"/>
    <property type="evidence" value="ECO:0007669"/>
    <property type="project" value="UniProtKB-KW"/>
</dbReference>
<evidence type="ECO:0000313" key="6">
    <source>
        <dbReference type="Proteomes" id="UP000289437"/>
    </source>
</evidence>
<dbReference type="SUPFAM" id="SSF47807">
    <property type="entry name" value="5' to 3' exonuclease, C-terminal subdomain"/>
    <property type="match status" value="1"/>
</dbReference>
<dbReference type="InterPro" id="IPR020045">
    <property type="entry name" value="DNA_polI_H3TH"/>
</dbReference>
<evidence type="ECO:0000259" key="4">
    <source>
        <dbReference type="SMART" id="SM00475"/>
    </source>
</evidence>
<dbReference type="Gene3D" id="1.10.150.20">
    <property type="entry name" value="5' to 3' exonuclease, C-terminal subdomain"/>
    <property type="match status" value="1"/>
</dbReference>
<keyword evidence="5" id="KW-0269">Exonuclease</keyword>
<dbReference type="Gene3D" id="3.40.50.1010">
    <property type="entry name" value="5'-nuclease"/>
    <property type="match status" value="1"/>
</dbReference>
<keyword evidence="6" id="KW-1185">Reference proteome</keyword>
<evidence type="ECO:0000256" key="1">
    <source>
        <dbReference type="ARBA" id="ARBA00022722"/>
    </source>
</evidence>
<keyword evidence="3" id="KW-0238">DNA-binding</keyword>
<dbReference type="InterPro" id="IPR002421">
    <property type="entry name" value="5-3_exonuclease"/>
</dbReference>
<dbReference type="Pfam" id="PF01367">
    <property type="entry name" value="5_3_exonuc"/>
    <property type="match status" value="1"/>
</dbReference>
<dbReference type="EMBL" id="RDSM01000005">
    <property type="protein sequence ID" value="RXH54227.1"/>
    <property type="molecule type" value="Genomic_DNA"/>
</dbReference>
<dbReference type="GO" id="GO:0017108">
    <property type="term" value="F:5'-flap endonuclease activity"/>
    <property type="evidence" value="ECO:0007669"/>
    <property type="project" value="InterPro"/>
</dbReference>
<keyword evidence="2" id="KW-0378">Hydrolase</keyword>
<dbReference type="AlphaFoldDB" id="A0A4Q0SU54"/>
<dbReference type="SMART" id="SM00475">
    <property type="entry name" value="53EXOc"/>
    <property type="match status" value="1"/>
</dbReference>
<reference evidence="6" key="2">
    <citation type="submission" date="2019-02" db="EMBL/GenBank/DDBJ databases">
        <title>Granulicella sibirica sp. nov., a psychrotolerant acidobacterium isolated from an organic soil layer in forested tundra, West Siberia.</title>
        <authorList>
            <person name="Oshkin I.Y."/>
            <person name="Kulichevskaya I.S."/>
            <person name="Rijpstra W.I.C."/>
            <person name="Sinninghe Damste J.S."/>
            <person name="Rakitin A.L."/>
            <person name="Ravin N.V."/>
            <person name="Dedysh S.N."/>
        </authorList>
    </citation>
    <scope>NUCLEOTIDE SEQUENCE [LARGE SCALE GENOMIC DNA]</scope>
    <source>
        <strain evidence="6">AF10</strain>
    </source>
</reference>
<evidence type="ECO:0000256" key="2">
    <source>
        <dbReference type="ARBA" id="ARBA00022801"/>
    </source>
</evidence>
<dbReference type="InterPro" id="IPR036279">
    <property type="entry name" value="5-3_exonuclease_C_sf"/>
</dbReference>
<dbReference type="InterPro" id="IPR020046">
    <property type="entry name" value="5-3_exonucl_a-hlix_arch_N"/>
</dbReference>
<keyword evidence="1" id="KW-0540">Nuclease</keyword>